<keyword evidence="2" id="KW-0805">Transcription regulation</keyword>
<reference evidence="6 7" key="1">
    <citation type="submission" date="2022-04" db="EMBL/GenBank/DDBJ databases">
        <title>Halobacillus sp. isolated from saltern.</title>
        <authorList>
            <person name="Won M."/>
            <person name="Lee C.-M."/>
            <person name="Woen H.-Y."/>
            <person name="Kwon S.-W."/>
        </authorList>
    </citation>
    <scope>NUCLEOTIDE SEQUENCE [LARGE SCALE GENOMIC DNA]</scope>
    <source>
        <strain evidence="6 7">SSBR10-3</strain>
    </source>
</reference>
<dbReference type="PROSITE" id="PS50931">
    <property type="entry name" value="HTH_LYSR"/>
    <property type="match status" value="1"/>
</dbReference>
<keyword evidence="3" id="KW-0238">DNA-binding</keyword>
<keyword evidence="7" id="KW-1185">Reference proteome</keyword>
<dbReference type="InterPro" id="IPR036388">
    <property type="entry name" value="WH-like_DNA-bd_sf"/>
</dbReference>
<dbReference type="Pfam" id="PF03466">
    <property type="entry name" value="LysR_substrate"/>
    <property type="match status" value="1"/>
</dbReference>
<evidence type="ECO:0000259" key="5">
    <source>
        <dbReference type="PROSITE" id="PS50931"/>
    </source>
</evidence>
<dbReference type="Proteomes" id="UP000831787">
    <property type="component" value="Chromosome"/>
</dbReference>
<keyword evidence="4" id="KW-0804">Transcription</keyword>
<dbReference type="InterPro" id="IPR005119">
    <property type="entry name" value="LysR_subst-bd"/>
</dbReference>
<dbReference type="SUPFAM" id="SSF46785">
    <property type="entry name" value="Winged helix' DNA-binding domain"/>
    <property type="match status" value="1"/>
</dbReference>
<dbReference type="InterPro" id="IPR036390">
    <property type="entry name" value="WH_DNA-bd_sf"/>
</dbReference>
<protein>
    <submittedName>
        <fullName evidence="6">LysR family transcriptional regulator</fullName>
    </submittedName>
</protein>
<gene>
    <name evidence="6" type="ORF">MUN89_00225</name>
</gene>
<evidence type="ECO:0000313" key="7">
    <source>
        <dbReference type="Proteomes" id="UP000831787"/>
    </source>
</evidence>
<organism evidence="6 7">
    <name type="scientific">Halobacillus salinarum</name>
    <dbReference type="NCBI Taxonomy" id="2932257"/>
    <lineage>
        <taxon>Bacteria</taxon>
        <taxon>Bacillati</taxon>
        <taxon>Bacillota</taxon>
        <taxon>Bacilli</taxon>
        <taxon>Bacillales</taxon>
        <taxon>Bacillaceae</taxon>
        <taxon>Halobacillus</taxon>
    </lineage>
</organism>
<proteinExistence type="inferred from homology"/>
<dbReference type="InterPro" id="IPR000847">
    <property type="entry name" value="LysR_HTH_N"/>
</dbReference>
<dbReference type="EMBL" id="CP095073">
    <property type="protein sequence ID" value="UOQ44460.1"/>
    <property type="molecule type" value="Genomic_DNA"/>
</dbReference>
<dbReference type="PRINTS" id="PR00039">
    <property type="entry name" value="HTHLYSR"/>
</dbReference>
<sequence>MDLDALKTFITVVELKSFTKTAKALNLSQPTVSFHVKQIEEHFQTNLIDRTPKRFQMTETGELIYHRAKQMEKVMEKAIEEVYEHENQMRGSIRIGASYTVGEYVIPVLLKKFDSLYPAVDIEVRIDNTREINEALHLHDLDVGLVEGQVIHKDLTSVPFLEDKMVLLVPEAHQLWEIKNVSYKHLQNQIWISRERGSGSRAVMDAMLESSNLRPKKNITIGSNHGVVQAVKAGLGLSLVSETVVDHTYASNLVMAVPVIQPPARLFSLVLPSDSKNITKNVEVFAAMIQQMYPL</sequence>
<evidence type="ECO:0000256" key="2">
    <source>
        <dbReference type="ARBA" id="ARBA00023015"/>
    </source>
</evidence>
<dbReference type="Pfam" id="PF00126">
    <property type="entry name" value="HTH_1"/>
    <property type="match status" value="1"/>
</dbReference>
<evidence type="ECO:0000256" key="4">
    <source>
        <dbReference type="ARBA" id="ARBA00023163"/>
    </source>
</evidence>
<dbReference type="Gene3D" id="3.40.190.10">
    <property type="entry name" value="Periplasmic binding protein-like II"/>
    <property type="match status" value="2"/>
</dbReference>
<dbReference type="Gene3D" id="1.10.10.10">
    <property type="entry name" value="Winged helix-like DNA-binding domain superfamily/Winged helix DNA-binding domain"/>
    <property type="match status" value="1"/>
</dbReference>
<dbReference type="PANTHER" id="PTHR30126:SF39">
    <property type="entry name" value="HTH-TYPE TRANSCRIPTIONAL REGULATOR CYSL"/>
    <property type="match status" value="1"/>
</dbReference>
<dbReference type="RefSeq" id="WP_244710441.1">
    <property type="nucleotide sequence ID" value="NZ_CP095073.1"/>
</dbReference>
<feature type="domain" description="HTH lysR-type" evidence="5">
    <location>
        <begin position="1"/>
        <end position="58"/>
    </location>
</feature>
<name>A0ABY4EJ45_9BACI</name>
<evidence type="ECO:0000256" key="3">
    <source>
        <dbReference type="ARBA" id="ARBA00023125"/>
    </source>
</evidence>
<accession>A0ABY4EJ45</accession>
<dbReference type="PANTHER" id="PTHR30126">
    <property type="entry name" value="HTH-TYPE TRANSCRIPTIONAL REGULATOR"/>
    <property type="match status" value="1"/>
</dbReference>
<dbReference type="SUPFAM" id="SSF53850">
    <property type="entry name" value="Periplasmic binding protein-like II"/>
    <property type="match status" value="1"/>
</dbReference>
<evidence type="ECO:0000256" key="1">
    <source>
        <dbReference type="ARBA" id="ARBA00009437"/>
    </source>
</evidence>
<comment type="similarity">
    <text evidence="1">Belongs to the LysR transcriptional regulatory family.</text>
</comment>
<evidence type="ECO:0000313" key="6">
    <source>
        <dbReference type="EMBL" id="UOQ44460.1"/>
    </source>
</evidence>